<dbReference type="SUPFAM" id="SSF69635">
    <property type="entry name" value="Type III secretory system chaperone-like"/>
    <property type="match status" value="1"/>
</dbReference>
<gene>
    <name evidence="3" type="ORF">E0W60_10915</name>
</gene>
<evidence type="ECO:0000313" key="4">
    <source>
        <dbReference type="Proteomes" id="UP000295294"/>
    </source>
</evidence>
<dbReference type="InterPro" id="IPR054344">
    <property type="entry name" value="TY-Chap_N"/>
</dbReference>
<dbReference type="KEGG" id="cox:E0W60_10915"/>
<dbReference type="RefSeq" id="WP_135704057.1">
    <property type="nucleotide sequence ID" value="NZ_CP038635.1"/>
</dbReference>
<dbReference type="Pfam" id="PF22552">
    <property type="entry name" value="TY-Chap3"/>
    <property type="match status" value="1"/>
</dbReference>
<feature type="domain" description="TY-Chap central" evidence="1">
    <location>
        <begin position="183"/>
        <end position="308"/>
    </location>
</feature>
<evidence type="ECO:0000313" key="3">
    <source>
        <dbReference type="EMBL" id="QBY51755.1"/>
    </source>
</evidence>
<dbReference type="AlphaFoldDB" id="A0A4P7L8T6"/>
<feature type="domain" description="TY-Chap N-terminal" evidence="2">
    <location>
        <begin position="19"/>
        <end position="145"/>
    </location>
</feature>
<dbReference type="InterPro" id="IPR054343">
    <property type="entry name" value="TY-Chap_M"/>
</dbReference>
<organism evidence="3 4">
    <name type="scientific">Cupriavidus oxalaticus</name>
    <dbReference type="NCBI Taxonomy" id="96344"/>
    <lineage>
        <taxon>Bacteria</taxon>
        <taxon>Pseudomonadati</taxon>
        <taxon>Pseudomonadota</taxon>
        <taxon>Betaproteobacteria</taxon>
        <taxon>Burkholderiales</taxon>
        <taxon>Burkholderiaceae</taxon>
        <taxon>Cupriavidus</taxon>
    </lineage>
</organism>
<dbReference type="EMBL" id="CP038635">
    <property type="protein sequence ID" value="QBY51755.1"/>
    <property type="molecule type" value="Genomic_DNA"/>
</dbReference>
<dbReference type="Gene3D" id="3.30.1460.10">
    <property type="match status" value="1"/>
</dbReference>
<reference evidence="3 4" key="1">
    <citation type="submission" date="2019-03" db="EMBL/GenBank/DDBJ databases">
        <title>Efficiently degradation of phenoxyalkanoic acid herbicides by Cupriavidus oxalaticus strain X32.</title>
        <authorList>
            <person name="Sheng X."/>
        </authorList>
    </citation>
    <scope>NUCLEOTIDE SEQUENCE [LARGE SCALE GENOMIC DNA]</scope>
    <source>
        <strain evidence="3 4">X32</strain>
    </source>
</reference>
<dbReference type="Proteomes" id="UP000295294">
    <property type="component" value="Chromosome 2"/>
</dbReference>
<sequence length="317" mass="35053">MKRTFTEGKLPPSRRVSVAWPPFARKLAGVLQKLKEDQYLILSVKRSNQYVQFAAQGSFGMRAETTSSSYLVEPEQLNARQIAALLNAGWHAPTGTPAESTPADDPDGSPNFFLDFSAPVSFDAVANLAVRTLAEILLVPHPGFLEYDAFGEDGEAIELPDLGLRRAVRARPVDNREGLSMKLQDMVREITGISELTFDSDGDLEFRSGSAVAFVRLMGDPPYVCIHSPILRDVEEEPGLLARLNDMNAEEPLLRFIFKKGKIYCIAYISVAPFVKEQLSRALEHFCTVVDGIDGLLQKEFGGQTTFVESMPSVMKH</sequence>
<name>A0A4P7L8T6_9BURK</name>
<accession>A0A4P7L8T6</accession>
<dbReference type="OrthoDB" id="9182632at2"/>
<dbReference type="Pfam" id="PF22551">
    <property type="entry name" value="TY-Chap1"/>
    <property type="match status" value="1"/>
</dbReference>
<protein>
    <submittedName>
        <fullName evidence="3">Uncharacterized protein</fullName>
    </submittedName>
</protein>
<evidence type="ECO:0000259" key="1">
    <source>
        <dbReference type="Pfam" id="PF22551"/>
    </source>
</evidence>
<evidence type="ECO:0000259" key="2">
    <source>
        <dbReference type="Pfam" id="PF22552"/>
    </source>
</evidence>
<proteinExistence type="predicted"/>